<evidence type="ECO:0000313" key="3">
    <source>
        <dbReference type="EMBL" id="KAK9746166.1"/>
    </source>
</evidence>
<proteinExistence type="predicted"/>
<feature type="chain" id="PRO_5043855985" evidence="2">
    <location>
        <begin position="21"/>
        <end position="259"/>
    </location>
</feature>
<dbReference type="Pfam" id="PF13855">
    <property type="entry name" value="LRR_8"/>
    <property type="match status" value="1"/>
</dbReference>
<dbReference type="EMBL" id="JASPKY010000041">
    <property type="protein sequence ID" value="KAK9746166.1"/>
    <property type="molecule type" value="Genomic_DNA"/>
</dbReference>
<dbReference type="GO" id="GO:0005615">
    <property type="term" value="C:extracellular space"/>
    <property type="evidence" value="ECO:0007669"/>
    <property type="project" value="TreeGrafter"/>
</dbReference>
<organism evidence="3 4">
    <name type="scientific">Popillia japonica</name>
    <name type="common">Japanese beetle</name>
    <dbReference type="NCBI Taxonomy" id="7064"/>
    <lineage>
        <taxon>Eukaryota</taxon>
        <taxon>Metazoa</taxon>
        <taxon>Ecdysozoa</taxon>
        <taxon>Arthropoda</taxon>
        <taxon>Hexapoda</taxon>
        <taxon>Insecta</taxon>
        <taxon>Pterygota</taxon>
        <taxon>Neoptera</taxon>
        <taxon>Endopterygota</taxon>
        <taxon>Coleoptera</taxon>
        <taxon>Polyphaga</taxon>
        <taxon>Scarabaeiformia</taxon>
        <taxon>Scarabaeidae</taxon>
        <taxon>Rutelinae</taxon>
        <taxon>Popillia</taxon>
    </lineage>
</organism>
<gene>
    <name evidence="3" type="ORF">QE152_g6224</name>
</gene>
<dbReference type="PANTHER" id="PTHR24373:SF370">
    <property type="entry name" value="FISH-LIPS, ISOFORM E"/>
    <property type="match status" value="1"/>
</dbReference>
<reference evidence="3 4" key="1">
    <citation type="journal article" date="2024" name="BMC Genomics">
        <title>De novo assembly and annotation of Popillia japonica's genome with initial clues to its potential as an invasive pest.</title>
        <authorList>
            <person name="Cucini C."/>
            <person name="Boschi S."/>
            <person name="Funari R."/>
            <person name="Cardaioli E."/>
            <person name="Iannotti N."/>
            <person name="Marturano G."/>
            <person name="Paoli F."/>
            <person name="Bruttini M."/>
            <person name="Carapelli A."/>
            <person name="Frati F."/>
            <person name="Nardi F."/>
        </authorList>
    </citation>
    <scope>NUCLEOTIDE SEQUENCE [LARGE SCALE GENOMIC DNA]</scope>
    <source>
        <strain evidence="3">DMR45628</strain>
    </source>
</reference>
<dbReference type="PANTHER" id="PTHR24373">
    <property type="entry name" value="SLIT RELATED LEUCINE-RICH REPEAT NEURONAL PROTEIN"/>
    <property type="match status" value="1"/>
</dbReference>
<dbReference type="InterPro" id="IPR050328">
    <property type="entry name" value="Dev_Immune_Receptor"/>
</dbReference>
<evidence type="ECO:0000256" key="1">
    <source>
        <dbReference type="ARBA" id="ARBA00022729"/>
    </source>
</evidence>
<dbReference type="InterPro" id="IPR026906">
    <property type="entry name" value="LRR_5"/>
</dbReference>
<keyword evidence="1 2" id="KW-0732">Signal</keyword>
<dbReference type="AlphaFoldDB" id="A0AAW1ML07"/>
<dbReference type="SUPFAM" id="SSF52058">
    <property type="entry name" value="L domain-like"/>
    <property type="match status" value="1"/>
</dbReference>
<dbReference type="InterPro" id="IPR032675">
    <property type="entry name" value="LRR_dom_sf"/>
</dbReference>
<feature type="signal peptide" evidence="2">
    <location>
        <begin position="1"/>
        <end position="20"/>
    </location>
</feature>
<name>A0AAW1ML07_POPJA</name>
<accession>A0AAW1ML07</accession>
<dbReference type="GO" id="GO:0031012">
    <property type="term" value="C:extracellular matrix"/>
    <property type="evidence" value="ECO:0007669"/>
    <property type="project" value="TreeGrafter"/>
</dbReference>
<dbReference type="Gene3D" id="3.80.10.10">
    <property type="entry name" value="Ribonuclease Inhibitor"/>
    <property type="match status" value="2"/>
</dbReference>
<evidence type="ECO:0000256" key="2">
    <source>
        <dbReference type="SAM" id="SignalP"/>
    </source>
</evidence>
<dbReference type="Proteomes" id="UP001458880">
    <property type="component" value="Unassembled WGS sequence"/>
</dbReference>
<dbReference type="Pfam" id="PF13306">
    <property type="entry name" value="LRR_5"/>
    <property type="match status" value="1"/>
</dbReference>
<comment type="caution">
    <text evidence="3">The sequence shown here is derived from an EMBL/GenBank/DDBJ whole genome shotgun (WGS) entry which is preliminary data.</text>
</comment>
<keyword evidence="4" id="KW-1185">Reference proteome</keyword>
<sequence>MRKSVIVVAIAVCIVSYSSCTCPNTFSNALLELYYGSVYKGHNTTFNGYALLELYYGSVYKGHNTTFNGCVRDNSNITRIILRTPTMNIFKGTFSNLTFLHYLALDNANLHVIEAQFAENLPKLRTFSASMNQIGEIRYNVLNNLPLKGVDLSTNTISEIANGAFSGMDLDHLLLDNNKLQSINSYWFRNTTIKMLDLSSNKIELLWTETFSGIIGMETLDLRHNKIHYIDYDTFSTQRSLEWLFMKGNSLLNLDFGSS</sequence>
<dbReference type="InterPro" id="IPR001611">
    <property type="entry name" value="Leu-rich_rpt"/>
</dbReference>
<evidence type="ECO:0000313" key="4">
    <source>
        <dbReference type="Proteomes" id="UP001458880"/>
    </source>
</evidence>
<protein>
    <submittedName>
        <fullName evidence="3">BspA type Leucine rich repeat region (6 copies)</fullName>
    </submittedName>
</protein>